<dbReference type="InterPro" id="IPR011008">
    <property type="entry name" value="Dimeric_a/b-barrel"/>
</dbReference>
<evidence type="ECO:0000313" key="3">
    <source>
        <dbReference type="Proteomes" id="UP000621266"/>
    </source>
</evidence>
<dbReference type="RefSeq" id="WP_156206719.1">
    <property type="nucleotide sequence ID" value="NZ_WHPN01000314.1"/>
</dbReference>
<keyword evidence="3" id="KW-1185">Reference proteome</keyword>
<accession>A0ABQ7FI40</accession>
<protein>
    <submittedName>
        <fullName evidence="2">Antibiotic biosynthesis monooxygenase</fullName>
    </submittedName>
</protein>
<organism evidence="2 3">
    <name type="scientific">Streptomyces lycii</name>
    <dbReference type="NCBI Taxonomy" id="2654337"/>
    <lineage>
        <taxon>Bacteria</taxon>
        <taxon>Bacillati</taxon>
        <taxon>Actinomycetota</taxon>
        <taxon>Actinomycetes</taxon>
        <taxon>Kitasatosporales</taxon>
        <taxon>Streptomycetaceae</taxon>
        <taxon>Streptomyces</taxon>
    </lineage>
</organism>
<dbReference type="GO" id="GO:0004497">
    <property type="term" value="F:monooxygenase activity"/>
    <property type="evidence" value="ECO:0007669"/>
    <property type="project" value="UniProtKB-KW"/>
</dbReference>
<evidence type="ECO:0000259" key="1">
    <source>
        <dbReference type="PROSITE" id="PS51725"/>
    </source>
</evidence>
<dbReference type="SUPFAM" id="SSF54909">
    <property type="entry name" value="Dimeric alpha+beta barrel"/>
    <property type="match status" value="1"/>
</dbReference>
<gene>
    <name evidence="2" type="ORF">GCU69_19480</name>
</gene>
<proteinExistence type="predicted"/>
<feature type="domain" description="ABM" evidence="1">
    <location>
        <begin position="11"/>
        <end position="101"/>
    </location>
</feature>
<comment type="caution">
    <text evidence="2">The sequence shown here is derived from an EMBL/GenBank/DDBJ whole genome shotgun (WGS) entry which is preliminary data.</text>
</comment>
<keyword evidence="2" id="KW-0503">Monooxygenase</keyword>
<reference evidence="2 3" key="1">
    <citation type="submission" date="2019-10" db="EMBL/GenBank/DDBJ databases">
        <title>Streptomyces tenebrisbrunneis sp.nov., an endogenous actinomycete isolated from of Lycium ruthenicum.</title>
        <authorList>
            <person name="Ma L."/>
        </authorList>
    </citation>
    <scope>NUCLEOTIDE SEQUENCE [LARGE SCALE GENOMIC DNA]</scope>
    <source>
        <strain evidence="2 3">TRM 66187</strain>
    </source>
</reference>
<dbReference type="Pfam" id="PF03992">
    <property type="entry name" value="ABM"/>
    <property type="match status" value="1"/>
</dbReference>
<name>A0ABQ7FI40_9ACTN</name>
<sequence>MAAEQPAAPVFRVILTLRVAPGRQQEFEDTWIGVGRAVAGHPANIAQWLVRSQENPDTYYIISDWPDEQSFRSFEKEPGHWELTGKLRELRVSGGMDTTTVLHHLPGPRAGDAA</sequence>
<dbReference type="EMBL" id="WHPN01000314">
    <property type="protein sequence ID" value="KAF4407481.1"/>
    <property type="molecule type" value="Genomic_DNA"/>
</dbReference>
<keyword evidence="2" id="KW-0560">Oxidoreductase</keyword>
<dbReference type="InterPro" id="IPR007138">
    <property type="entry name" value="ABM_dom"/>
</dbReference>
<evidence type="ECO:0000313" key="2">
    <source>
        <dbReference type="EMBL" id="KAF4407481.1"/>
    </source>
</evidence>
<dbReference type="Gene3D" id="3.30.70.100">
    <property type="match status" value="1"/>
</dbReference>
<dbReference type="Proteomes" id="UP000621266">
    <property type="component" value="Unassembled WGS sequence"/>
</dbReference>
<dbReference type="PROSITE" id="PS51725">
    <property type="entry name" value="ABM"/>
    <property type="match status" value="1"/>
</dbReference>